<dbReference type="SFLD" id="SFLDG00358">
    <property type="entry name" value="Main_(cytGST)"/>
    <property type="match status" value="1"/>
</dbReference>
<dbReference type="GO" id="GO:0004364">
    <property type="term" value="F:glutathione transferase activity"/>
    <property type="evidence" value="ECO:0007669"/>
    <property type="project" value="UniProtKB-EC"/>
</dbReference>
<dbReference type="FunFam" id="3.40.30.10:FF:000156">
    <property type="entry name" value="Glutathione S-transferase 1"/>
    <property type="match status" value="1"/>
</dbReference>
<protein>
    <recommendedName>
        <fullName evidence="1">glutathione transferase</fullName>
        <ecNumber evidence="1">2.5.1.18</ecNumber>
    </recommendedName>
</protein>
<dbReference type="SUPFAM" id="SSF52833">
    <property type="entry name" value="Thioredoxin-like"/>
    <property type="match status" value="1"/>
</dbReference>
<proteinExistence type="predicted"/>
<evidence type="ECO:0000256" key="1">
    <source>
        <dbReference type="ARBA" id="ARBA00012452"/>
    </source>
</evidence>
<dbReference type="EC" id="2.5.1.18" evidence="1"/>
<evidence type="ECO:0000256" key="2">
    <source>
        <dbReference type="ARBA" id="ARBA00022679"/>
    </source>
</evidence>
<dbReference type="CDD" id="cd03189">
    <property type="entry name" value="GST_C_GTT1_like"/>
    <property type="match status" value="1"/>
</dbReference>
<accession>A0A3L7JDB1</accession>
<dbReference type="PROSITE" id="PS50404">
    <property type="entry name" value="GST_NTER"/>
    <property type="match status" value="1"/>
</dbReference>
<dbReference type="Gene3D" id="1.20.1050.10">
    <property type="match status" value="1"/>
</dbReference>
<dbReference type="Proteomes" id="UP000281094">
    <property type="component" value="Unassembled WGS sequence"/>
</dbReference>
<dbReference type="SUPFAM" id="SSF47616">
    <property type="entry name" value="GST C-terminal domain-like"/>
    <property type="match status" value="1"/>
</dbReference>
<organism evidence="5 6">
    <name type="scientific">Notoacmeibacter ruber</name>
    <dbReference type="NCBI Taxonomy" id="2670375"/>
    <lineage>
        <taxon>Bacteria</taxon>
        <taxon>Pseudomonadati</taxon>
        <taxon>Pseudomonadota</taxon>
        <taxon>Alphaproteobacteria</taxon>
        <taxon>Hyphomicrobiales</taxon>
        <taxon>Notoacmeibacteraceae</taxon>
        <taxon>Notoacmeibacter</taxon>
    </lineage>
</organism>
<dbReference type="PANTHER" id="PTHR44051:SF9">
    <property type="entry name" value="GLUTATHIONE S-TRANSFERASE 1"/>
    <property type="match status" value="1"/>
</dbReference>
<dbReference type="Pfam" id="PF02798">
    <property type="entry name" value="GST_N"/>
    <property type="match status" value="1"/>
</dbReference>
<keyword evidence="2 5" id="KW-0808">Transferase</keyword>
<sequence length="224" mass="25154">MITVHYLEDSRAHRALWLLEELEQPYGVKVYKRGSDMRAPQSLKDVHPLGKSPVIEDDGVIVAESGAITEYLVGKYGGDRKLMPEGAENLRRYTYWLHYAEGSAMPILLLKLIFSMLPEQTPFVVKPVAKAISKGAASKVIDPEVNTHIAFWEQSLEEEGYFAAPHFTAADIMMSFPVEAGLSRIDYKGKKSAISAWLETIRSRPAYKKALERGGSYRFTRSEA</sequence>
<dbReference type="GO" id="GO:0005737">
    <property type="term" value="C:cytoplasm"/>
    <property type="evidence" value="ECO:0007669"/>
    <property type="project" value="UniProtKB-ARBA"/>
</dbReference>
<dbReference type="GO" id="GO:0004601">
    <property type="term" value="F:peroxidase activity"/>
    <property type="evidence" value="ECO:0007669"/>
    <property type="project" value="UniProtKB-ARBA"/>
</dbReference>
<dbReference type="PANTHER" id="PTHR44051">
    <property type="entry name" value="GLUTATHIONE S-TRANSFERASE-RELATED"/>
    <property type="match status" value="1"/>
</dbReference>
<name>A0A3L7JDB1_9HYPH</name>
<gene>
    <name evidence="5" type="ORF">D8780_08840</name>
</gene>
<keyword evidence="6" id="KW-1185">Reference proteome</keyword>
<dbReference type="SFLD" id="SFLDG01150">
    <property type="entry name" value="Main.1:_Beta-like"/>
    <property type="match status" value="1"/>
</dbReference>
<dbReference type="CDD" id="cd03046">
    <property type="entry name" value="GST_N_GTT1_like"/>
    <property type="match status" value="1"/>
</dbReference>
<feature type="domain" description="GST N-terminal" evidence="4">
    <location>
        <begin position="1"/>
        <end position="80"/>
    </location>
</feature>
<comment type="caution">
    <text evidence="5">The sequence shown here is derived from an EMBL/GenBank/DDBJ whole genome shotgun (WGS) entry which is preliminary data.</text>
</comment>
<dbReference type="AlphaFoldDB" id="A0A3L7JDB1"/>
<dbReference type="EMBL" id="RCWN01000001">
    <property type="protein sequence ID" value="RLQ88295.1"/>
    <property type="molecule type" value="Genomic_DNA"/>
</dbReference>
<dbReference type="InterPro" id="IPR036282">
    <property type="entry name" value="Glutathione-S-Trfase_C_sf"/>
</dbReference>
<evidence type="ECO:0000313" key="6">
    <source>
        <dbReference type="Proteomes" id="UP000281094"/>
    </source>
</evidence>
<dbReference type="RefSeq" id="WP_121645262.1">
    <property type="nucleotide sequence ID" value="NZ_RCWN01000001.1"/>
</dbReference>
<evidence type="ECO:0000313" key="5">
    <source>
        <dbReference type="EMBL" id="RLQ88295.1"/>
    </source>
</evidence>
<evidence type="ECO:0000256" key="3">
    <source>
        <dbReference type="ARBA" id="ARBA00047960"/>
    </source>
</evidence>
<dbReference type="InterPro" id="IPR036249">
    <property type="entry name" value="Thioredoxin-like_sf"/>
</dbReference>
<comment type="catalytic activity">
    <reaction evidence="3">
        <text>RX + glutathione = an S-substituted glutathione + a halide anion + H(+)</text>
        <dbReference type="Rhea" id="RHEA:16437"/>
        <dbReference type="ChEBI" id="CHEBI:15378"/>
        <dbReference type="ChEBI" id="CHEBI:16042"/>
        <dbReference type="ChEBI" id="CHEBI:17792"/>
        <dbReference type="ChEBI" id="CHEBI:57925"/>
        <dbReference type="ChEBI" id="CHEBI:90779"/>
        <dbReference type="EC" id="2.5.1.18"/>
    </reaction>
</comment>
<dbReference type="SFLD" id="SFLDS00019">
    <property type="entry name" value="Glutathione_Transferase_(cytos"/>
    <property type="match status" value="1"/>
</dbReference>
<evidence type="ECO:0000259" key="4">
    <source>
        <dbReference type="PROSITE" id="PS50404"/>
    </source>
</evidence>
<dbReference type="Gene3D" id="3.40.30.10">
    <property type="entry name" value="Glutaredoxin"/>
    <property type="match status" value="1"/>
</dbReference>
<dbReference type="InterPro" id="IPR040079">
    <property type="entry name" value="Glutathione_S-Trfase"/>
</dbReference>
<reference evidence="5 6" key="1">
    <citation type="submission" date="2018-10" db="EMBL/GenBank/DDBJ databases">
        <title>Notoacmeibacter sp. M2BS9Y-3-1, whole genome shotgun sequence.</title>
        <authorList>
            <person name="Tuo L."/>
        </authorList>
    </citation>
    <scope>NUCLEOTIDE SEQUENCE [LARGE SCALE GENOMIC DNA]</scope>
    <source>
        <strain evidence="5 6">M2BS9Y-3-1</strain>
    </source>
</reference>
<dbReference type="InterPro" id="IPR004045">
    <property type="entry name" value="Glutathione_S-Trfase_N"/>
</dbReference>